<comment type="caution">
    <text evidence="1">The sequence shown here is derived from an EMBL/GenBank/DDBJ whole genome shotgun (WGS) entry which is preliminary data.</text>
</comment>
<sequence length="246" mass="26877">MFRTITLVALACAGLGVTARGEEAAAPEVMSFVELVKCHARSATPLSKEQQHEVTMDAHRLRKAADRAHGMKLTPLADEAFLAAVGKLTSVAHRLDGNNTEDLDVWHGLSSLLETVFWSKGLSAEGAKRVLAAEIGILKRCFEEEELLKKAGASPGVVMIYNVVGEGPSAAELKKQAARARYNLVERAEWQMFESLCRALRKLEPGTAEQRKRYLMAAGLTAGEIEKCLRLGRELDAEAFVRHAPL</sequence>
<dbReference type="EMBL" id="JBHSMQ010000009">
    <property type="protein sequence ID" value="MFC5457209.1"/>
    <property type="molecule type" value="Genomic_DNA"/>
</dbReference>
<organism evidence="1 2">
    <name type="scientific">Prosthecobacter fluviatilis</name>
    <dbReference type="NCBI Taxonomy" id="445931"/>
    <lineage>
        <taxon>Bacteria</taxon>
        <taxon>Pseudomonadati</taxon>
        <taxon>Verrucomicrobiota</taxon>
        <taxon>Verrucomicrobiia</taxon>
        <taxon>Verrucomicrobiales</taxon>
        <taxon>Verrucomicrobiaceae</taxon>
        <taxon>Prosthecobacter</taxon>
    </lineage>
</organism>
<reference evidence="2" key="1">
    <citation type="journal article" date="2019" name="Int. J. Syst. Evol. Microbiol.">
        <title>The Global Catalogue of Microorganisms (GCM) 10K type strain sequencing project: providing services to taxonomists for standard genome sequencing and annotation.</title>
        <authorList>
            <consortium name="The Broad Institute Genomics Platform"/>
            <consortium name="The Broad Institute Genome Sequencing Center for Infectious Disease"/>
            <person name="Wu L."/>
            <person name="Ma J."/>
        </authorList>
    </citation>
    <scope>NUCLEOTIDE SEQUENCE [LARGE SCALE GENOMIC DNA]</scope>
    <source>
        <strain evidence="2">CGMCC 4.1469</strain>
    </source>
</reference>
<keyword evidence="2" id="KW-1185">Reference proteome</keyword>
<evidence type="ECO:0000313" key="2">
    <source>
        <dbReference type="Proteomes" id="UP001596052"/>
    </source>
</evidence>
<accession>A0ABW0KUU8</accession>
<protein>
    <submittedName>
        <fullName evidence="1">Uncharacterized protein</fullName>
    </submittedName>
</protein>
<evidence type="ECO:0000313" key="1">
    <source>
        <dbReference type="EMBL" id="MFC5457209.1"/>
    </source>
</evidence>
<dbReference type="RefSeq" id="WP_377170255.1">
    <property type="nucleotide sequence ID" value="NZ_JBHSMQ010000009.1"/>
</dbReference>
<gene>
    <name evidence="1" type="ORF">ACFQDI_20235</name>
</gene>
<name>A0ABW0KUU8_9BACT</name>
<proteinExistence type="predicted"/>
<dbReference type="Proteomes" id="UP001596052">
    <property type="component" value="Unassembled WGS sequence"/>
</dbReference>